<evidence type="ECO:0000256" key="1">
    <source>
        <dbReference type="SAM" id="MobiDB-lite"/>
    </source>
</evidence>
<dbReference type="Pfam" id="PF03572">
    <property type="entry name" value="Peptidase_S41"/>
    <property type="match status" value="1"/>
</dbReference>
<sequence>MYILKSLSLFFITAVLSRISAALPQAQAQAQAARDAAPSVACGQIVNSPEYTFPASLAYECLTSVPFNPAVAVRFLDYFNDTLQFQSTLSYLKNPPTSYQQPAVDLLKGLEDLKKGIEGGIFPNQYEFEAALQALLLASHDGHLTLDAGILAAFSFASQYDLVTLSKDGIETPKVYLTDDFAQSNGFINYTPSAVASINGEDTFSYLKKFATKNAIGLVEQHADWNSLMRSAAQDYQGDINIFGGRVTFYPGDTITFVLENGTRIHDDFIAIYYSPGNTGPLETGGDFYNYFVLGILPDSYEDDLVDNNTHNITTPADGTSLETSSDPLPTTNPDTPVSATSDDSSPAPTCAGSFNNAAYPTCPDVSQEWGYTGGYFLNDSSIAVLVLPTFDYDDEAIDSFDRTIADFLKQSRSANLEKVVIDLQQNGGGQSLLAIAAFRHFFPNIDPYVGSRMRAHPAAYVMGKSINDLFVDIVNGLDPSTTADDETTDEDAITLKEILYADEFVSSERINANTGKLFSTWDAFFGPNPSGGDNFTTPQRYNLSDAYFDNKAMLDDQDAVVDDLKPDYTVFGYGSNIPQSTIPPYAAEDIIILSDGLCSSACTLFMEMMHHEAGVRVVVVGGQPINGPMQAASGTRGAAVYTIDTLDAHTELALFLLNLRNDSDADFLPNRTEQRGFSINSASVNLRDQVRKDETIPLQFAYEAADCRIWYTPQTFYNYTALWRYAADSIWGNKNLCVSGSKGYAAAGTNKTDFVGPASSSTTGTVTVKDIVSHLTTDGTAKIPYLNDGLDDLPPNQQNTGSNPPIPCQVSTDCPKNTRLVCAEVLSCDNGTWKQQKQCVSNCDRDQTPCPGPDQNKCQFHKNICTIASKPCGIVNQSPLGRGSYAAKSGELKPGICLPTQKNAVLGQKCEQKPTSGGVQTVQAKYSGVKNKGVI</sequence>
<dbReference type="AlphaFoldDB" id="A0A9N9L768"/>
<dbReference type="OrthoDB" id="27214at2759"/>
<dbReference type="Gene3D" id="3.90.226.10">
    <property type="entry name" value="2-enoyl-CoA Hydratase, Chain A, domain 1"/>
    <property type="match status" value="1"/>
</dbReference>
<dbReference type="InterPro" id="IPR029045">
    <property type="entry name" value="ClpP/crotonase-like_dom_sf"/>
</dbReference>
<feature type="chain" id="PRO_5040424214" description="Tail specific protease domain-containing protein" evidence="2">
    <location>
        <begin position="23"/>
        <end position="936"/>
    </location>
</feature>
<keyword evidence="2" id="KW-0732">Signal</keyword>
<name>A0A9N9L768_9HELO</name>
<dbReference type="InterPro" id="IPR005151">
    <property type="entry name" value="Tail-specific_protease"/>
</dbReference>
<dbReference type="PANTHER" id="PTHR37049">
    <property type="entry name" value="PEPTIDASE S41 FAMILY PROTEIN"/>
    <property type="match status" value="1"/>
</dbReference>
<feature type="signal peptide" evidence="2">
    <location>
        <begin position="1"/>
        <end position="22"/>
    </location>
</feature>
<dbReference type="GO" id="GO:0008236">
    <property type="term" value="F:serine-type peptidase activity"/>
    <property type="evidence" value="ECO:0007669"/>
    <property type="project" value="InterPro"/>
</dbReference>
<dbReference type="EMBL" id="CAJVRL010000091">
    <property type="protein sequence ID" value="CAG8959328.1"/>
    <property type="molecule type" value="Genomic_DNA"/>
</dbReference>
<comment type="caution">
    <text evidence="5">The sequence shown here is derived from an EMBL/GenBank/DDBJ whole genome shotgun (WGS) entry which is preliminary data.</text>
</comment>
<evidence type="ECO:0000256" key="2">
    <source>
        <dbReference type="SAM" id="SignalP"/>
    </source>
</evidence>
<feature type="domain" description="CPAF-like PDZ" evidence="4">
    <location>
        <begin position="155"/>
        <end position="275"/>
    </location>
</feature>
<evidence type="ECO:0000313" key="5">
    <source>
        <dbReference type="EMBL" id="CAG8959328.1"/>
    </source>
</evidence>
<dbReference type="Pfam" id="PF23658">
    <property type="entry name" value="PDZ_CPAF_rel"/>
    <property type="match status" value="1"/>
</dbReference>
<dbReference type="InterPro" id="IPR056186">
    <property type="entry name" value="PDZ_CPAF-rel"/>
</dbReference>
<feature type="region of interest" description="Disordered" evidence="1">
    <location>
        <begin position="307"/>
        <end position="348"/>
    </location>
</feature>
<dbReference type="GO" id="GO:0006508">
    <property type="term" value="P:proteolysis"/>
    <property type="evidence" value="ECO:0007669"/>
    <property type="project" value="InterPro"/>
</dbReference>
<evidence type="ECO:0000259" key="4">
    <source>
        <dbReference type="Pfam" id="PF23658"/>
    </source>
</evidence>
<accession>A0A9N9L768</accession>
<protein>
    <recommendedName>
        <fullName evidence="7">Tail specific protease domain-containing protein</fullName>
    </recommendedName>
</protein>
<dbReference type="SUPFAM" id="SSF52096">
    <property type="entry name" value="ClpP/crotonase"/>
    <property type="match status" value="1"/>
</dbReference>
<reference evidence="5" key="1">
    <citation type="submission" date="2021-07" db="EMBL/GenBank/DDBJ databases">
        <authorList>
            <person name="Durling M."/>
        </authorList>
    </citation>
    <scope>NUCLEOTIDE SEQUENCE</scope>
</reference>
<evidence type="ECO:0000313" key="6">
    <source>
        <dbReference type="Proteomes" id="UP000696280"/>
    </source>
</evidence>
<dbReference type="Proteomes" id="UP000696280">
    <property type="component" value="Unassembled WGS sequence"/>
</dbReference>
<gene>
    <name evidence="5" type="ORF">HYFRA_00013098</name>
</gene>
<evidence type="ECO:0000259" key="3">
    <source>
        <dbReference type="Pfam" id="PF03572"/>
    </source>
</evidence>
<proteinExistence type="predicted"/>
<keyword evidence="6" id="KW-1185">Reference proteome</keyword>
<organism evidence="5 6">
    <name type="scientific">Hymenoscyphus fraxineus</name>
    <dbReference type="NCBI Taxonomy" id="746836"/>
    <lineage>
        <taxon>Eukaryota</taxon>
        <taxon>Fungi</taxon>
        <taxon>Dikarya</taxon>
        <taxon>Ascomycota</taxon>
        <taxon>Pezizomycotina</taxon>
        <taxon>Leotiomycetes</taxon>
        <taxon>Helotiales</taxon>
        <taxon>Helotiaceae</taxon>
        <taxon>Hymenoscyphus</taxon>
    </lineage>
</organism>
<evidence type="ECO:0008006" key="7">
    <source>
        <dbReference type="Google" id="ProtNLM"/>
    </source>
</evidence>
<feature type="domain" description="Tail specific protease" evidence="3">
    <location>
        <begin position="383"/>
        <end position="455"/>
    </location>
</feature>
<dbReference type="InterPro" id="IPR052766">
    <property type="entry name" value="S41A_metabolite_peptidase"/>
</dbReference>
<dbReference type="PANTHER" id="PTHR37049:SF5">
    <property type="entry name" value="TAIL SPECIFIC PROTEASE DOMAIN-CONTAINING PROTEIN"/>
    <property type="match status" value="1"/>
</dbReference>